<organism evidence="2 3">
    <name type="scientific">Orbilia ellipsospora</name>
    <dbReference type="NCBI Taxonomy" id="2528407"/>
    <lineage>
        <taxon>Eukaryota</taxon>
        <taxon>Fungi</taxon>
        <taxon>Dikarya</taxon>
        <taxon>Ascomycota</taxon>
        <taxon>Pezizomycotina</taxon>
        <taxon>Orbiliomycetes</taxon>
        <taxon>Orbiliales</taxon>
        <taxon>Orbiliaceae</taxon>
        <taxon>Orbilia</taxon>
    </lineage>
</organism>
<evidence type="ECO:0000313" key="3">
    <source>
        <dbReference type="Proteomes" id="UP001365542"/>
    </source>
</evidence>
<comment type="caution">
    <text evidence="2">The sequence shown here is derived from an EMBL/GenBank/DDBJ whole genome shotgun (WGS) entry which is preliminary data.</text>
</comment>
<keyword evidence="3" id="KW-1185">Reference proteome</keyword>
<accession>A0AAV9XLG8</accession>
<sequence length="60" mass="6742">MADNNDSEFDSDAEVERWLATHPSSPGPWPNAGKASIEKIRANAERDRIETKRYVSSLKP</sequence>
<gene>
    <name evidence="2" type="ORF">TWF694_007826</name>
</gene>
<name>A0AAV9XLG8_9PEZI</name>
<protein>
    <submittedName>
        <fullName evidence="2">Uncharacterized protein</fullName>
    </submittedName>
</protein>
<feature type="region of interest" description="Disordered" evidence="1">
    <location>
        <begin position="1"/>
        <end position="34"/>
    </location>
</feature>
<dbReference type="EMBL" id="JAVHJO010000003">
    <property type="protein sequence ID" value="KAK6542054.1"/>
    <property type="molecule type" value="Genomic_DNA"/>
</dbReference>
<proteinExistence type="predicted"/>
<dbReference type="AlphaFoldDB" id="A0AAV9XLG8"/>
<evidence type="ECO:0000313" key="2">
    <source>
        <dbReference type="EMBL" id="KAK6542054.1"/>
    </source>
</evidence>
<evidence type="ECO:0000256" key="1">
    <source>
        <dbReference type="SAM" id="MobiDB-lite"/>
    </source>
</evidence>
<reference evidence="2 3" key="1">
    <citation type="submission" date="2019-10" db="EMBL/GenBank/DDBJ databases">
        <authorList>
            <person name="Palmer J.M."/>
        </authorList>
    </citation>
    <scope>NUCLEOTIDE SEQUENCE [LARGE SCALE GENOMIC DNA]</scope>
    <source>
        <strain evidence="2 3">TWF694</strain>
    </source>
</reference>
<dbReference type="Proteomes" id="UP001365542">
    <property type="component" value="Unassembled WGS sequence"/>
</dbReference>
<feature type="compositionally biased region" description="Acidic residues" evidence="1">
    <location>
        <begin position="1"/>
        <end position="13"/>
    </location>
</feature>